<keyword evidence="2" id="KW-1185">Reference proteome</keyword>
<dbReference type="EMBL" id="JSVU01000004">
    <property type="protein sequence ID" value="KJJ38749.1"/>
    <property type="molecule type" value="Genomic_DNA"/>
</dbReference>
<dbReference type="Proteomes" id="UP000033497">
    <property type="component" value="Unassembled WGS sequence"/>
</dbReference>
<protein>
    <submittedName>
        <fullName evidence="1">Uncharacterized protein</fullName>
    </submittedName>
</protein>
<evidence type="ECO:0000313" key="2">
    <source>
        <dbReference type="Proteomes" id="UP000033497"/>
    </source>
</evidence>
<reference evidence="1 2" key="1">
    <citation type="submission" date="2014-10" db="EMBL/GenBank/DDBJ databases">
        <title>Genome sequencing of Vitellibacter vladivostokensis KMM 3516.</title>
        <authorList>
            <person name="Thevarajoo S."/>
            <person name="Selvaratnam C."/>
            <person name="Goh K.M."/>
            <person name="Chong C.S."/>
        </authorList>
    </citation>
    <scope>NUCLEOTIDE SEQUENCE [LARGE SCALE GENOMIC DNA]</scope>
    <source>
        <strain evidence="1 2">KMM 3516</strain>
    </source>
</reference>
<proteinExistence type="predicted"/>
<sequence>MKKLIFISSLFMASYLYGQDVIIKTNKDSISSKILEVGVDEIKYKSYDNLEGPIFIIPKKNVSKLIFENGSILKIEDFDNVEMSIEETKELIVEYINKYGFVWQKENPYNAQFENNLLRLTELNRRTGEQYPYSKVYDFTENCEFHALSLRGADGYINVFPDIIRGDKRQAGYKLVIGVRGPENAEILYDALKRYSKSFDNK</sequence>
<gene>
    <name evidence="1" type="ORF">MB09_08715</name>
</gene>
<dbReference type="RefSeq" id="WP_045080497.1">
    <property type="nucleotide sequence ID" value="NZ_JSVU01000004.1"/>
</dbReference>
<accession>A0ABR5DIZ6</accession>
<comment type="caution">
    <text evidence="1">The sequence shown here is derived from an EMBL/GenBank/DDBJ whole genome shotgun (WGS) entry which is preliminary data.</text>
</comment>
<name>A0ABR5DIZ6_9FLAO</name>
<organism evidence="1 2">
    <name type="scientific">Aequorivita vladivostokensis</name>
    <dbReference type="NCBI Taxonomy" id="171194"/>
    <lineage>
        <taxon>Bacteria</taxon>
        <taxon>Pseudomonadati</taxon>
        <taxon>Bacteroidota</taxon>
        <taxon>Flavobacteriia</taxon>
        <taxon>Flavobacteriales</taxon>
        <taxon>Flavobacteriaceae</taxon>
        <taxon>Aequorivita</taxon>
    </lineage>
</organism>
<evidence type="ECO:0000313" key="1">
    <source>
        <dbReference type="EMBL" id="KJJ38749.1"/>
    </source>
</evidence>